<organism evidence="1 2">
    <name type="scientific">candidate division KSB3 bacterium</name>
    <dbReference type="NCBI Taxonomy" id="2044937"/>
    <lineage>
        <taxon>Bacteria</taxon>
        <taxon>candidate division KSB3</taxon>
    </lineage>
</organism>
<comment type="caution">
    <text evidence="1">The sequence shown here is derived from an EMBL/GenBank/DDBJ whole genome shotgun (WGS) entry which is preliminary data.</text>
</comment>
<reference evidence="1 2" key="1">
    <citation type="submission" date="2017-10" db="EMBL/GenBank/DDBJ databases">
        <title>Novel microbial diversity and functional potential in the marine mammal oral microbiome.</title>
        <authorList>
            <person name="Dudek N.K."/>
            <person name="Sun C.L."/>
            <person name="Burstein D."/>
            <person name="Kantor R.S."/>
            <person name="Aliaga Goltsman D.S."/>
            <person name="Bik E.M."/>
            <person name="Thomas B.C."/>
            <person name="Banfield J.F."/>
            <person name="Relman D.A."/>
        </authorList>
    </citation>
    <scope>NUCLEOTIDE SEQUENCE [LARGE SCALE GENOMIC DNA]</scope>
    <source>
        <strain evidence="1">DOLJORAL78_47_16</strain>
    </source>
</reference>
<sequence>MQWQEIRRQYPQQWLLLEAVEAHTEANKRILDQIKVLDTFSDSDVAMKRYAQVHHDAPDREYYVFHTGRKQLDITERSWIGLRGAVG</sequence>
<evidence type="ECO:0000313" key="2">
    <source>
        <dbReference type="Proteomes" id="UP000230821"/>
    </source>
</evidence>
<evidence type="ECO:0000313" key="1">
    <source>
        <dbReference type="EMBL" id="PIE31242.1"/>
    </source>
</evidence>
<accession>A0A2G6K8D4</accession>
<name>A0A2G6K8D4_9BACT</name>
<gene>
    <name evidence="1" type="ORF">CSA56_18960</name>
</gene>
<dbReference type="Proteomes" id="UP000230821">
    <property type="component" value="Unassembled WGS sequence"/>
</dbReference>
<dbReference type="AlphaFoldDB" id="A0A2G6K8D4"/>
<proteinExistence type="predicted"/>
<protein>
    <submittedName>
        <fullName evidence="1">Uncharacterized protein</fullName>
    </submittedName>
</protein>
<dbReference type="EMBL" id="PDSK01000161">
    <property type="protein sequence ID" value="PIE31242.1"/>
    <property type="molecule type" value="Genomic_DNA"/>
</dbReference>